<proteinExistence type="predicted"/>
<dbReference type="Proteomes" id="UP000475862">
    <property type="component" value="Unassembled WGS sequence"/>
</dbReference>
<evidence type="ECO:0000256" key="1">
    <source>
        <dbReference type="SAM" id="Phobius"/>
    </source>
</evidence>
<dbReference type="AlphaFoldDB" id="A0A6G0T3J6"/>
<evidence type="ECO:0000313" key="3">
    <source>
        <dbReference type="Proteomes" id="UP000475862"/>
    </source>
</evidence>
<keyword evidence="1" id="KW-0812">Transmembrane</keyword>
<organism evidence="2 3">
    <name type="scientific">Aphis glycines</name>
    <name type="common">Soybean aphid</name>
    <dbReference type="NCBI Taxonomy" id="307491"/>
    <lineage>
        <taxon>Eukaryota</taxon>
        <taxon>Metazoa</taxon>
        <taxon>Ecdysozoa</taxon>
        <taxon>Arthropoda</taxon>
        <taxon>Hexapoda</taxon>
        <taxon>Insecta</taxon>
        <taxon>Pterygota</taxon>
        <taxon>Neoptera</taxon>
        <taxon>Paraneoptera</taxon>
        <taxon>Hemiptera</taxon>
        <taxon>Sternorrhyncha</taxon>
        <taxon>Aphidomorpha</taxon>
        <taxon>Aphidoidea</taxon>
        <taxon>Aphididae</taxon>
        <taxon>Aphidini</taxon>
        <taxon>Aphis</taxon>
        <taxon>Aphis</taxon>
    </lineage>
</organism>
<protein>
    <submittedName>
        <fullName evidence="2">Uncharacterized protein</fullName>
    </submittedName>
</protein>
<keyword evidence="1" id="KW-0472">Membrane</keyword>
<feature type="transmembrane region" description="Helical" evidence="1">
    <location>
        <begin position="304"/>
        <end position="321"/>
    </location>
</feature>
<comment type="caution">
    <text evidence="2">The sequence shown here is derived from an EMBL/GenBank/DDBJ whole genome shotgun (WGS) entry which is preliminary data.</text>
</comment>
<accession>A0A6G0T3J6</accession>
<reference evidence="2 3" key="1">
    <citation type="submission" date="2019-08" db="EMBL/GenBank/DDBJ databases">
        <title>The genome of the soybean aphid Biotype 1, its phylome, world population structure and adaptation to the North American continent.</title>
        <authorList>
            <person name="Giordano R."/>
            <person name="Donthu R.K."/>
            <person name="Hernandez A.G."/>
            <person name="Wright C.L."/>
            <person name="Zimin A.V."/>
        </authorList>
    </citation>
    <scope>NUCLEOTIDE SEQUENCE [LARGE SCALE GENOMIC DNA]</scope>
    <source>
        <tissue evidence="2">Whole aphids</tissue>
    </source>
</reference>
<dbReference type="EMBL" id="VYZN01000068">
    <property type="protein sequence ID" value="KAE9524477.1"/>
    <property type="molecule type" value="Genomic_DNA"/>
</dbReference>
<feature type="non-terminal residue" evidence="2">
    <location>
        <position position="1"/>
    </location>
</feature>
<name>A0A6G0T3J6_APHGL</name>
<keyword evidence="3" id="KW-1185">Reference proteome</keyword>
<sequence length="340" mass="39048">VKNKFIRDRNLGTCNLPRTYPPILHWYLQLEVHLINHNSLELIAEIFIITNLSQSPISINSLYSLQITIKLKCTISKPMHIAPFYRCALKLINNFRCFSLLYDIFICVSTSTTYDYMLLQTYIVVFKHKQILKTHYVLNRCSNKMCIEKQILEISPRPRRIIRFKQKSQQTIENYWRLINSTYHDLNSKCLGTIPRFLIPSIKKLKNNLGSSEILFASSNIYNSGTRVFGLCPTAYAVQQVQDTLAGGSPSAYAVTGRDICRSRTSGPVPMSQLLSASTTEYVVVVYNPSLSTIQTQAARTTRLILLLFHYLLLSLLLWMLNRRPLETSQRPSRLFSPVA</sequence>
<evidence type="ECO:0000313" key="2">
    <source>
        <dbReference type="EMBL" id="KAE9524477.1"/>
    </source>
</evidence>
<keyword evidence="1" id="KW-1133">Transmembrane helix</keyword>
<gene>
    <name evidence="2" type="ORF">AGLY_015198</name>
</gene>